<name>A0A1M7DEN6_9FLAO</name>
<evidence type="ECO:0000313" key="3">
    <source>
        <dbReference type="Proteomes" id="UP000184121"/>
    </source>
</evidence>
<feature type="compositionally biased region" description="Basic and acidic residues" evidence="1">
    <location>
        <begin position="14"/>
        <end position="39"/>
    </location>
</feature>
<dbReference type="EMBL" id="FRBY01000002">
    <property type="protein sequence ID" value="SHL77981.1"/>
    <property type="molecule type" value="Genomic_DNA"/>
</dbReference>
<proteinExistence type="predicted"/>
<protein>
    <submittedName>
        <fullName evidence="2">Uncharacterized protein</fullName>
    </submittedName>
</protein>
<keyword evidence="3" id="KW-1185">Reference proteome</keyword>
<sequence length="46" mass="5273">MGTIEAIKPGPKPNKPDGTPDERRRVTPEKREKHPDLKPHIHKPKD</sequence>
<dbReference type="Proteomes" id="UP000184121">
    <property type="component" value="Unassembled WGS sequence"/>
</dbReference>
<dbReference type="RefSeq" id="WP_167547712.1">
    <property type="nucleotide sequence ID" value="NZ_FRBY01000002.1"/>
</dbReference>
<accession>A0A1M7DEN6</accession>
<feature type="region of interest" description="Disordered" evidence="1">
    <location>
        <begin position="1"/>
        <end position="46"/>
    </location>
</feature>
<gene>
    <name evidence="2" type="ORF">SAMN05444366_1529</name>
</gene>
<evidence type="ECO:0000313" key="2">
    <source>
        <dbReference type="EMBL" id="SHL77981.1"/>
    </source>
</evidence>
<dbReference type="AlphaFoldDB" id="A0A1M7DEN6"/>
<reference evidence="3" key="1">
    <citation type="submission" date="2016-11" db="EMBL/GenBank/DDBJ databases">
        <authorList>
            <person name="Varghese N."/>
            <person name="Submissions S."/>
        </authorList>
    </citation>
    <scope>NUCLEOTIDE SEQUENCE [LARGE SCALE GENOMIC DNA]</scope>
    <source>
        <strain evidence="3">DSM 1811</strain>
    </source>
</reference>
<evidence type="ECO:0000256" key="1">
    <source>
        <dbReference type="SAM" id="MobiDB-lite"/>
    </source>
</evidence>
<organism evidence="2 3">
    <name type="scientific">Flavobacterium saccharophilum</name>
    <dbReference type="NCBI Taxonomy" id="29534"/>
    <lineage>
        <taxon>Bacteria</taxon>
        <taxon>Pseudomonadati</taxon>
        <taxon>Bacteroidota</taxon>
        <taxon>Flavobacteriia</taxon>
        <taxon>Flavobacteriales</taxon>
        <taxon>Flavobacteriaceae</taxon>
        <taxon>Flavobacterium</taxon>
    </lineage>
</organism>